<evidence type="ECO:0008006" key="5">
    <source>
        <dbReference type="Google" id="ProtNLM"/>
    </source>
</evidence>
<organism evidence="3 4">
    <name type="scientific">Diceros bicornis minor</name>
    <name type="common">South-central black rhinoceros</name>
    <dbReference type="NCBI Taxonomy" id="77932"/>
    <lineage>
        <taxon>Eukaryota</taxon>
        <taxon>Metazoa</taxon>
        <taxon>Chordata</taxon>
        <taxon>Craniata</taxon>
        <taxon>Vertebrata</taxon>
        <taxon>Euteleostomi</taxon>
        <taxon>Mammalia</taxon>
        <taxon>Eutheria</taxon>
        <taxon>Laurasiatheria</taxon>
        <taxon>Perissodactyla</taxon>
        <taxon>Rhinocerotidae</taxon>
        <taxon>Diceros</taxon>
    </lineage>
</organism>
<evidence type="ECO:0000313" key="3">
    <source>
        <dbReference type="EMBL" id="KAF5923598.1"/>
    </source>
</evidence>
<dbReference type="Proteomes" id="UP000551758">
    <property type="component" value="Unassembled WGS sequence"/>
</dbReference>
<gene>
    <name evidence="3" type="ORF">HPG69_010993</name>
</gene>
<dbReference type="Gene3D" id="3.75.10.10">
    <property type="entry name" value="L-arginine/glycine Amidinotransferase, Chain A"/>
    <property type="match status" value="1"/>
</dbReference>
<dbReference type="PANTHER" id="PTHR12737:SF17">
    <property type="entry name" value="N(G),N(G)-DIMETHYLARGININE DIMETHYLAMINOHYDROLASE 1"/>
    <property type="match status" value="1"/>
</dbReference>
<reference evidence="3 4" key="1">
    <citation type="journal article" date="2020" name="Mol. Biol. Evol.">
        <title>Interspecific Gene Flow and the Evolution of Specialization in Black and White Rhinoceros.</title>
        <authorList>
            <person name="Moodley Y."/>
            <person name="Westbury M.V."/>
            <person name="Russo I.M."/>
            <person name="Gopalakrishnan S."/>
            <person name="Rakotoarivelo A."/>
            <person name="Olsen R.A."/>
            <person name="Prost S."/>
            <person name="Tunstall T."/>
            <person name="Ryder O.A."/>
            <person name="Dalen L."/>
            <person name="Bruford M.W."/>
        </authorList>
    </citation>
    <scope>NUCLEOTIDE SEQUENCE [LARGE SCALE GENOMIC DNA]</scope>
    <source>
        <strain evidence="3">SBR-YM</strain>
        <tissue evidence="3">Skin</tissue>
    </source>
</reference>
<dbReference type="PANTHER" id="PTHR12737">
    <property type="entry name" value="DIMETHYLARGININE DIMETHYLAMINOHYDROLASE"/>
    <property type="match status" value="1"/>
</dbReference>
<dbReference type="EMBL" id="JACDTQ010001212">
    <property type="protein sequence ID" value="KAF5923598.1"/>
    <property type="molecule type" value="Genomic_DNA"/>
</dbReference>
<dbReference type="GO" id="GO:0005739">
    <property type="term" value="C:mitochondrion"/>
    <property type="evidence" value="ECO:0007669"/>
    <property type="project" value="TreeGrafter"/>
</dbReference>
<comment type="caution">
    <text evidence="3">The sequence shown here is derived from an EMBL/GenBank/DDBJ whole genome shotgun (WGS) entry which is preliminary data.</text>
</comment>
<dbReference type="GO" id="GO:0016403">
    <property type="term" value="F:dimethylargininase activity"/>
    <property type="evidence" value="ECO:0007669"/>
    <property type="project" value="TreeGrafter"/>
</dbReference>
<accession>A0A7J7F6U5</accession>
<keyword evidence="2" id="KW-0378">Hydrolase</keyword>
<dbReference type="GO" id="GO:0045429">
    <property type="term" value="P:positive regulation of nitric oxide biosynthetic process"/>
    <property type="evidence" value="ECO:0007669"/>
    <property type="project" value="TreeGrafter"/>
</dbReference>
<keyword evidence="4" id="KW-1185">Reference proteome</keyword>
<evidence type="ECO:0000256" key="2">
    <source>
        <dbReference type="ARBA" id="ARBA00022801"/>
    </source>
</evidence>
<dbReference type="GO" id="GO:0006525">
    <property type="term" value="P:arginine metabolic process"/>
    <property type="evidence" value="ECO:0007669"/>
    <property type="project" value="TreeGrafter"/>
</dbReference>
<dbReference type="SUPFAM" id="SSF55909">
    <property type="entry name" value="Pentein"/>
    <property type="match status" value="1"/>
</dbReference>
<dbReference type="InterPro" id="IPR033199">
    <property type="entry name" value="DDAH-like"/>
</dbReference>
<evidence type="ECO:0000313" key="4">
    <source>
        <dbReference type="Proteomes" id="UP000551758"/>
    </source>
</evidence>
<dbReference type="Pfam" id="PF02274">
    <property type="entry name" value="ADI"/>
    <property type="match status" value="1"/>
</dbReference>
<dbReference type="GO" id="GO:0000052">
    <property type="term" value="P:citrulline metabolic process"/>
    <property type="evidence" value="ECO:0007669"/>
    <property type="project" value="TreeGrafter"/>
</dbReference>
<name>A0A7J7F6U5_DICBM</name>
<comment type="similarity">
    <text evidence="1">Belongs to the DDAH family.</text>
</comment>
<dbReference type="AlphaFoldDB" id="A0A7J7F6U5"/>
<proteinExistence type="inferred from homology"/>
<evidence type="ECO:0000256" key="1">
    <source>
        <dbReference type="ARBA" id="ARBA00008532"/>
    </source>
</evidence>
<dbReference type="GO" id="GO:0016597">
    <property type="term" value="F:amino acid binding"/>
    <property type="evidence" value="ECO:0007669"/>
    <property type="project" value="TreeGrafter"/>
</dbReference>
<protein>
    <recommendedName>
        <fullName evidence="5">Dimethylargininase</fullName>
    </recommendedName>
</protein>
<sequence length="129" mass="14081">MCDLHTVIDGSKLSCCQQYEENLVDMVKEALEKLQLNIVEMKDENATLDGGDVLFTGREFFVGLSKRTNQRGAEILADTFKDYAVSTVPVADALHLKSFCSMAGPNLIAIGSSESAQKALKVNTKLCSF</sequence>